<gene>
    <name evidence="1" type="ORF">NBG4_390019</name>
</gene>
<dbReference type="SUPFAM" id="SSF143422">
    <property type="entry name" value="Transposase IS200-like"/>
    <property type="match status" value="1"/>
</dbReference>
<dbReference type="GO" id="GO:0003677">
    <property type="term" value="F:DNA binding"/>
    <property type="evidence" value="ECO:0007669"/>
    <property type="project" value="InterPro"/>
</dbReference>
<organism evidence="1 2">
    <name type="scientific">Candidatus Sulfobium mesophilum</name>
    <dbReference type="NCBI Taxonomy" id="2016548"/>
    <lineage>
        <taxon>Bacteria</taxon>
        <taxon>Pseudomonadati</taxon>
        <taxon>Nitrospirota</taxon>
        <taxon>Nitrospiria</taxon>
        <taxon>Nitrospirales</taxon>
        <taxon>Nitrospiraceae</taxon>
        <taxon>Candidatus Sulfobium</taxon>
    </lineage>
</organism>
<name>A0A2U3QHW9_9BACT</name>
<dbReference type="GO" id="GO:0004803">
    <property type="term" value="F:transposase activity"/>
    <property type="evidence" value="ECO:0007669"/>
    <property type="project" value="InterPro"/>
</dbReference>
<dbReference type="Gene3D" id="3.30.70.1290">
    <property type="entry name" value="Transposase IS200-like"/>
    <property type="match status" value="1"/>
</dbReference>
<protein>
    <submittedName>
        <fullName evidence="1">Uncharacterized protein</fullName>
    </submittedName>
</protein>
<keyword evidence="2" id="KW-1185">Reference proteome</keyword>
<dbReference type="Proteomes" id="UP000245125">
    <property type="component" value="Unassembled WGS sequence"/>
</dbReference>
<reference evidence="2" key="1">
    <citation type="submission" date="2018-03" db="EMBL/GenBank/DDBJ databases">
        <authorList>
            <person name="Zecchin S."/>
        </authorList>
    </citation>
    <scope>NUCLEOTIDE SEQUENCE [LARGE SCALE GENOMIC DNA]</scope>
</reference>
<evidence type="ECO:0000313" key="1">
    <source>
        <dbReference type="EMBL" id="SPQ00955.1"/>
    </source>
</evidence>
<sequence>MVQWFKTMTTNEYIRGINEHEWEPFNGKLWQRNYYEHVIRDDWELKSIREYIRYNPQKWDEDEENPKTGMASRCML</sequence>
<dbReference type="EMBL" id="OUUY01000085">
    <property type="protein sequence ID" value="SPQ00955.1"/>
    <property type="molecule type" value="Genomic_DNA"/>
</dbReference>
<accession>A0A2U3QHW9</accession>
<proteinExistence type="predicted"/>
<dbReference type="AlphaFoldDB" id="A0A2U3QHW9"/>
<dbReference type="GO" id="GO:0006313">
    <property type="term" value="P:DNA transposition"/>
    <property type="evidence" value="ECO:0007669"/>
    <property type="project" value="InterPro"/>
</dbReference>
<dbReference type="InterPro" id="IPR036515">
    <property type="entry name" value="Transposase_17_sf"/>
</dbReference>
<evidence type="ECO:0000313" key="2">
    <source>
        <dbReference type="Proteomes" id="UP000245125"/>
    </source>
</evidence>